<dbReference type="PROSITE" id="PS50932">
    <property type="entry name" value="HTH_LACI_2"/>
    <property type="match status" value="1"/>
</dbReference>
<dbReference type="InterPro" id="IPR000843">
    <property type="entry name" value="HTH_LacI"/>
</dbReference>
<evidence type="ECO:0000313" key="2">
    <source>
        <dbReference type="EMBL" id="MCG4765550.1"/>
    </source>
</evidence>
<dbReference type="SUPFAM" id="SSF47413">
    <property type="entry name" value="lambda repressor-like DNA-binding domains"/>
    <property type="match status" value="1"/>
</dbReference>
<keyword evidence="2" id="KW-0238">DNA-binding</keyword>
<dbReference type="EMBL" id="JAKNFS010000010">
    <property type="protein sequence ID" value="MCG4765550.1"/>
    <property type="molecule type" value="Genomic_DNA"/>
</dbReference>
<evidence type="ECO:0000313" key="3">
    <source>
        <dbReference type="Proteomes" id="UP001199915"/>
    </source>
</evidence>
<name>A0AAE3F0Q4_9FIRM</name>
<dbReference type="Gene3D" id="1.10.260.40">
    <property type="entry name" value="lambda repressor-like DNA-binding domains"/>
    <property type="match status" value="1"/>
</dbReference>
<organism evidence="2 3">
    <name type="scientific">Fusicatenibacter saccharivorans</name>
    <dbReference type="NCBI Taxonomy" id="1150298"/>
    <lineage>
        <taxon>Bacteria</taxon>
        <taxon>Bacillati</taxon>
        <taxon>Bacillota</taxon>
        <taxon>Clostridia</taxon>
        <taxon>Lachnospirales</taxon>
        <taxon>Lachnospiraceae</taxon>
        <taxon>Fusicatenibacter</taxon>
    </lineage>
</organism>
<dbReference type="RefSeq" id="WP_082424407.1">
    <property type="nucleotide sequence ID" value="NZ_JAKNFS010000010.1"/>
</dbReference>
<dbReference type="GO" id="GO:0003677">
    <property type="term" value="F:DNA binding"/>
    <property type="evidence" value="ECO:0007669"/>
    <property type="project" value="UniProtKB-KW"/>
</dbReference>
<dbReference type="Proteomes" id="UP001199915">
    <property type="component" value="Unassembled WGS sequence"/>
</dbReference>
<dbReference type="AlphaFoldDB" id="A0AAE3F0Q4"/>
<gene>
    <name evidence="2" type="ORF">L0N21_08520</name>
</gene>
<dbReference type="InterPro" id="IPR010982">
    <property type="entry name" value="Lambda_DNA-bd_dom_sf"/>
</dbReference>
<dbReference type="GO" id="GO:0006355">
    <property type="term" value="P:regulation of DNA-templated transcription"/>
    <property type="evidence" value="ECO:0007669"/>
    <property type="project" value="InterPro"/>
</dbReference>
<protein>
    <submittedName>
        <fullName evidence="2">LacI family DNA-binding transcriptional regulator</fullName>
    </submittedName>
</protein>
<sequence length="44" mass="4899">MGRRKKVRLEQIAEAVGSSVVTVSNALNDRKGVSEELRSRIKET</sequence>
<feature type="domain" description="HTH lacI-type" evidence="1">
    <location>
        <begin position="7"/>
        <end position="44"/>
    </location>
</feature>
<dbReference type="Pfam" id="PF00356">
    <property type="entry name" value="LacI"/>
    <property type="match status" value="1"/>
</dbReference>
<evidence type="ECO:0000259" key="1">
    <source>
        <dbReference type="PROSITE" id="PS50932"/>
    </source>
</evidence>
<reference evidence="2" key="1">
    <citation type="submission" date="2022-01" db="EMBL/GenBank/DDBJ databases">
        <title>Collection of gut derived symbiotic bacterial strains cultured from healthy donors.</title>
        <authorList>
            <person name="Lin H."/>
            <person name="Kohout C."/>
            <person name="Waligurski E."/>
            <person name="Pamer E.G."/>
        </authorList>
    </citation>
    <scope>NUCLEOTIDE SEQUENCE</scope>
    <source>
        <strain evidence="2">DFI.5.49</strain>
    </source>
</reference>
<proteinExistence type="predicted"/>
<comment type="caution">
    <text evidence="2">The sequence shown here is derived from an EMBL/GenBank/DDBJ whole genome shotgun (WGS) entry which is preliminary data.</text>
</comment>
<accession>A0AAE3F0Q4</accession>